<dbReference type="AlphaFoldDB" id="A0A5C3KK90"/>
<dbReference type="Gene3D" id="1.10.510.10">
    <property type="entry name" value="Transferase(Phosphotransferase) domain 1"/>
    <property type="match status" value="2"/>
</dbReference>
<organism evidence="6 7">
    <name type="scientific">Coprinopsis marcescibilis</name>
    <name type="common">Agaric fungus</name>
    <name type="synonym">Psathyrella marcescibilis</name>
    <dbReference type="NCBI Taxonomy" id="230819"/>
    <lineage>
        <taxon>Eukaryota</taxon>
        <taxon>Fungi</taxon>
        <taxon>Dikarya</taxon>
        <taxon>Basidiomycota</taxon>
        <taxon>Agaricomycotina</taxon>
        <taxon>Agaricomycetes</taxon>
        <taxon>Agaricomycetidae</taxon>
        <taxon>Agaricales</taxon>
        <taxon>Agaricineae</taxon>
        <taxon>Psathyrellaceae</taxon>
        <taxon>Coprinopsis</taxon>
    </lineage>
</organism>
<evidence type="ECO:0000313" key="7">
    <source>
        <dbReference type="Proteomes" id="UP000307440"/>
    </source>
</evidence>
<feature type="binding site" evidence="3">
    <location>
        <position position="154"/>
    </location>
    <ligand>
        <name>ATP</name>
        <dbReference type="ChEBI" id="CHEBI:30616"/>
    </ligand>
</feature>
<dbReference type="PANTHER" id="PTHR24346:SF76">
    <property type="entry name" value="NON-SPECIFIC SERINE_THREONINE PROTEIN KINASE"/>
    <property type="match status" value="1"/>
</dbReference>
<dbReference type="PROSITE" id="PS00108">
    <property type="entry name" value="PROTEIN_KINASE_ST"/>
    <property type="match status" value="1"/>
</dbReference>
<evidence type="ECO:0000256" key="3">
    <source>
        <dbReference type="PROSITE-ProRule" id="PRU10141"/>
    </source>
</evidence>
<feature type="compositionally biased region" description="Polar residues" evidence="4">
    <location>
        <begin position="718"/>
        <end position="737"/>
    </location>
</feature>
<evidence type="ECO:0000259" key="5">
    <source>
        <dbReference type="PROSITE" id="PS50011"/>
    </source>
</evidence>
<dbReference type="PROSITE" id="PS50011">
    <property type="entry name" value="PROTEIN_KINASE_DOM"/>
    <property type="match status" value="1"/>
</dbReference>
<dbReference type="OrthoDB" id="4062651at2759"/>
<dbReference type="Proteomes" id="UP000307440">
    <property type="component" value="Unassembled WGS sequence"/>
</dbReference>
<dbReference type="InterPro" id="IPR008271">
    <property type="entry name" value="Ser/Thr_kinase_AS"/>
</dbReference>
<dbReference type="PROSITE" id="PS00107">
    <property type="entry name" value="PROTEIN_KINASE_ATP"/>
    <property type="match status" value="1"/>
</dbReference>
<name>A0A5C3KK90_COPMA</name>
<dbReference type="Pfam" id="PF00069">
    <property type="entry name" value="Pkinase"/>
    <property type="match status" value="2"/>
</dbReference>
<dbReference type="InterPro" id="IPR017441">
    <property type="entry name" value="Protein_kinase_ATP_BS"/>
</dbReference>
<dbReference type="EMBL" id="ML210294">
    <property type="protein sequence ID" value="TFK20616.1"/>
    <property type="molecule type" value="Genomic_DNA"/>
</dbReference>
<feature type="compositionally biased region" description="Low complexity" evidence="4">
    <location>
        <begin position="597"/>
        <end position="609"/>
    </location>
</feature>
<dbReference type="GO" id="GO:0005524">
    <property type="term" value="F:ATP binding"/>
    <property type="evidence" value="ECO:0007669"/>
    <property type="project" value="UniProtKB-UniRule"/>
</dbReference>
<feature type="region of interest" description="Disordered" evidence="4">
    <location>
        <begin position="42"/>
        <end position="62"/>
    </location>
</feature>
<protein>
    <submittedName>
        <fullName evidence="6">Kinase-like protein</fullName>
    </submittedName>
</protein>
<feature type="region of interest" description="Disordered" evidence="4">
    <location>
        <begin position="457"/>
        <end position="610"/>
    </location>
</feature>
<dbReference type="GO" id="GO:0035556">
    <property type="term" value="P:intracellular signal transduction"/>
    <property type="evidence" value="ECO:0007669"/>
    <property type="project" value="TreeGrafter"/>
</dbReference>
<accession>A0A5C3KK90</accession>
<feature type="domain" description="Protein kinase" evidence="5">
    <location>
        <begin position="126"/>
        <end position="453"/>
    </location>
</feature>
<feature type="compositionally biased region" description="Acidic residues" evidence="4">
    <location>
        <begin position="649"/>
        <end position="658"/>
    </location>
</feature>
<gene>
    <name evidence="6" type="ORF">FA15DRAFT_673357</name>
</gene>
<dbReference type="PANTHER" id="PTHR24346">
    <property type="entry name" value="MAP/MICROTUBULE AFFINITY-REGULATING KINASE"/>
    <property type="match status" value="1"/>
</dbReference>
<feature type="region of interest" description="Disordered" evidence="4">
    <location>
        <begin position="649"/>
        <end position="741"/>
    </location>
</feature>
<dbReference type="STRING" id="230819.A0A5C3KK90"/>
<reference evidence="6 7" key="1">
    <citation type="journal article" date="2019" name="Nat. Ecol. Evol.">
        <title>Megaphylogeny resolves global patterns of mushroom evolution.</title>
        <authorList>
            <person name="Varga T."/>
            <person name="Krizsan K."/>
            <person name="Foldi C."/>
            <person name="Dima B."/>
            <person name="Sanchez-Garcia M."/>
            <person name="Sanchez-Ramirez S."/>
            <person name="Szollosi G.J."/>
            <person name="Szarkandi J.G."/>
            <person name="Papp V."/>
            <person name="Albert L."/>
            <person name="Andreopoulos W."/>
            <person name="Angelini C."/>
            <person name="Antonin V."/>
            <person name="Barry K.W."/>
            <person name="Bougher N.L."/>
            <person name="Buchanan P."/>
            <person name="Buyck B."/>
            <person name="Bense V."/>
            <person name="Catcheside P."/>
            <person name="Chovatia M."/>
            <person name="Cooper J."/>
            <person name="Damon W."/>
            <person name="Desjardin D."/>
            <person name="Finy P."/>
            <person name="Geml J."/>
            <person name="Haridas S."/>
            <person name="Hughes K."/>
            <person name="Justo A."/>
            <person name="Karasinski D."/>
            <person name="Kautmanova I."/>
            <person name="Kiss B."/>
            <person name="Kocsube S."/>
            <person name="Kotiranta H."/>
            <person name="LaButti K.M."/>
            <person name="Lechner B.E."/>
            <person name="Liimatainen K."/>
            <person name="Lipzen A."/>
            <person name="Lukacs Z."/>
            <person name="Mihaltcheva S."/>
            <person name="Morgado L.N."/>
            <person name="Niskanen T."/>
            <person name="Noordeloos M.E."/>
            <person name="Ohm R.A."/>
            <person name="Ortiz-Santana B."/>
            <person name="Ovrebo C."/>
            <person name="Racz N."/>
            <person name="Riley R."/>
            <person name="Savchenko A."/>
            <person name="Shiryaev A."/>
            <person name="Soop K."/>
            <person name="Spirin V."/>
            <person name="Szebenyi C."/>
            <person name="Tomsovsky M."/>
            <person name="Tulloss R.E."/>
            <person name="Uehling J."/>
            <person name="Grigoriev I.V."/>
            <person name="Vagvolgyi C."/>
            <person name="Papp T."/>
            <person name="Martin F.M."/>
            <person name="Miettinen O."/>
            <person name="Hibbett D.S."/>
            <person name="Nagy L.G."/>
        </authorList>
    </citation>
    <scope>NUCLEOTIDE SEQUENCE [LARGE SCALE GENOMIC DNA]</scope>
    <source>
        <strain evidence="6 7">CBS 121175</strain>
    </source>
</reference>
<dbReference type="SMART" id="SM00220">
    <property type="entry name" value="S_TKc"/>
    <property type="match status" value="1"/>
</dbReference>
<proteinExistence type="predicted"/>
<feature type="compositionally biased region" description="Basic residues" evidence="4">
    <location>
        <begin position="580"/>
        <end position="591"/>
    </location>
</feature>
<keyword evidence="6" id="KW-0808">Transferase</keyword>
<keyword evidence="7" id="KW-1185">Reference proteome</keyword>
<keyword evidence="1 3" id="KW-0547">Nucleotide-binding</keyword>
<evidence type="ECO:0000256" key="4">
    <source>
        <dbReference type="SAM" id="MobiDB-lite"/>
    </source>
</evidence>
<dbReference type="InterPro" id="IPR000719">
    <property type="entry name" value="Prot_kinase_dom"/>
</dbReference>
<evidence type="ECO:0000256" key="1">
    <source>
        <dbReference type="ARBA" id="ARBA00022741"/>
    </source>
</evidence>
<keyword evidence="2 3" id="KW-0067">ATP-binding</keyword>
<keyword evidence="6" id="KW-0418">Kinase</keyword>
<sequence>MHSGQATSQAWSNFASSYPLGHVAELRNSSAVIKENNVGISSSTELSGYDSPPEPEPDEEQMLSAALVEAEPFDVPDHSYHPIPTHVAAVTEVSSSPAALFLSAFMGSKPEPAPLPDDEGQQVAGYTLGAIVGFGAFSTIRKAFSATGGVVAIKIIRRADLVRTGHAAEERKKMQREAEIWSSLSHEHILPLFSVVHTSYADYFITIYCPAGSLYDILKRDGNPALLQDDAGMMFRQVVRGLRYLHEVALLVHRDIKLENVLVDETGVCRIGDFGLSVKIGDIGDDEARCGDQHEHTHDAIFGDRMAPHRSMSMSVPSSKRVTRVGSSLNAAVARHNSTRHRSATSAQTSHVHEPGSLPYAAPELLLPQTSEINLSHPSQDIWALGVLLYALLTGHLPFNDSFEPRLQMKILNGSYEIPDGIGKGAEGILNGCLERNHTRRWSIAMVDEVSWGVGWGSAGDGATPEESQEDLLAHAHPPHSAPACPEPILESDDEDWQHEEQYPRSAIEAASRRSASRNQRSLSRAPINPGGRSASRHSRASSPHRGVRSYYLGSAGASVEHSPVTTPFYEDGAPSRSRSQSHHRGRRANKRSYFASRSPSPSIVPSTPIDFNSQLLSRLSLQEPSDDLHLDSDALPRGRARFCLAEQEAFDEDDETNGGDGLDNLGASGKGNPLLPRRSAPSIDRAYIRRGREDSQTSSEDRSPEPSQRPSKKHLSLSWSLEETFSPKSRSGSTPPVSAKSWELYRTKASLHVPRNQPQDMFLGTYTPGTPPIPISRSRSVDCAPPQRPPGSIDPSAL</sequence>
<feature type="compositionally biased region" description="Low complexity" evidence="4">
    <location>
        <begin position="505"/>
        <end position="534"/>
    </location>
</feature>
<dbReference type="InterPro" id="IPR011009">
    <property type="entry name" value="Kinase-like_dom_sf"/>
</dbReference>
<feature type="region of interest" description="Disordered" evidence="4">
    <location>
        <begin position="335"/>
        <end position="355"/>
    </location>
</feature>
<dbReference type="GO" id="GO:0005737">
    <property type="term" value="C:cytoplasm"/>
    <property type="evidence" value="ECO:0007669"/>
    <property type="project" value="TreeGrafter"/>
</dbReference>
<dbReference type="GO" id="GO:0000226">
    <property type="term" value="P:microtubule cytoskeleton organization"/>
    <property type="evidence" value="ECO:0007669"/>
    <property type="project" value="TreeGrafter"/>
</dbReference>
<feature type="region of interest" description="Disordered" evidence="4">
    <location>
        <begin position="754"/>
        <end position="799"/>
    </location>
</feature>
<dbReference type="GO" id="GO:0004674">
    <property type="term" value="F:protein serine/threonine kinase activity"/>
    <property type="evidence" value="ECO:0007669"/>
    <property type="project" value="TreeGrafter"/>
</dbReference>
<dbReference type="SUPFAM" id="SSF56112">
    <property type="entry name" value="Protein kinase-like (PK-like)"/>
    <property type="match status" value="1"/>
</dbReference>
<evidence type="ECO:0000256" key="2">
    <source>
        <dbReference type="ARBA" id="ARBA00022840"/>
    </source>
</evidence>
<feature type="compositionally biased region" description="Basic and acidic residues" evidence="4">
    <location>
        <begin position="687"/>
        <end position="705"/>
    </location>
</feature>
<evidence type="ECO:0000313" key="6">
    <source>
        <dbReference type="EMBL" id="TFK20616.1"/>
    </source>
</evidence>